<keyword evidence="1" id="KW-0378">Hydrolase</keyword>
<evidence type="ECO:0000313" key="1">
    <source>
        <dbReference type="EMBL" id="CAA6824071.1"/>
    </source>
</evidence>
<accession>A0A6S6TMH6</accession>
<dbReference type="PANTHER" id="PTHR32114:SF2">
    <property type="entry name" value="ABC TRANSPORTER ABCH.3"/>
    <property type="match status" value="1"/>
</dbReference>
<dbReference type="PANTHER" id="PTHR32114">
    <property type="entry name" value="ABC TRANSPORTER ABCH.3"/>
    <property type="match status" value="1"/>
</dbReference>
<dbReference type="EMBL" id="CACVAZ010000172">
    <property type="protein sequence ID" value="CAA6824071.1"/>
    <property type="molecule type" value="Genomic_DNA"/>
</dbReference>
<dbReference type="GO" id="GO:0004527">
    <property type="term" value="F:exonuclease activity"/>
    <property type="evidence" value="ECO:0007669"/>
    <property type="project" value="UniProtKB-KW"/>
</dbReference>
<dbReference type="Gene3D" id="3.40.50.300">
    <property type="entry name" value="P-loop containing nucleotide triphosphate hydrolases"/>
    <property type="match status" value="1"/>
</dbReference>
<gene>
    <name evidence="1" type="ORF">HELGO_WM56409</name>
</gene>
<organism evidence="1">
    <name type="scientific">uncultured Sulfurovum sp</name>
    <dbReference type="NCBI Taxonomy" id="269237"/>
    <lineage>
        <taxon>Bacteria</taxon>
        <taxon>Pseudomonadati</taxon>
        <taxon>Campylobacterota</taxon>
        <taxon>Epsilonproteobacteria</taxon>
        <taxon>Campylobacterales</taxon>
        <taxon>Sulfurovaceae</taxon>
        <taxon>Sulfurovum</taxon>
        <taxon>environmental samples</taxon>
    </lineage>
</organism>
<dbReference type="SUPFAM" id="SSF52540">
    <property type="entry name" value="P-loop containing nucleoside triphosphate hydrolases"/>
    <property type="match status" value="1"/>
</dbReference>
<dbReference type="Pfam" id="PF13558">
    <property type="entry name" value="SbcC_Walker_B"/>
    <property type="match status" value="1"/>
</dbReference>
<reference evidence="1" key="1">
    <citation type="submission" date="2020-01" db="EMBL/GenBank/DDBJ databases">
        <authorList>
            <person name="Meier V. D."/>
            <person name="Meier V D."/>
        </authorList>
    </citation>
    <scope>NUCLEOTIDE SEQUENCE</scope>
    <source>
        <strain evidence="1">HLG_WM_MAG_02</strain>
    </source>
</reference>
<protein>
    <submittedName>
        <fullName evidence="1">Exonuclease SbcC</fullName>
    </submittedName>
</protein>
<dbReference type="AlphaFoldDB" id="A0A6S6TMH6"/>
<keyword evidence="1" id="KW-0269">Exonuclease</keyword>
<keyword evidence="1" id="KW-0540">Nuclease</keyword>
<name>A0A6S6TMH6_9BACT</name>
<sequence>NVKKHESKINVLEQKKEAFKVWVKLNEMIGSANGDKFAKFAQGITLDQLIYLANQHLKILSSRYELQRSLDSNKLLEIEVIDGFQGDVRRPVSTLSGGESFIVSLALALGLSALASQKISIDSLFLDEGFGTLDSDSLEMALTALNALQSSGKMVGVISHVEALKERIGLQIRVVPKGDGTSFLDMD</sequence>
<proteinExistence type="predicted"/>
<feature type="non-terminal residue" evidence="1">
    <location>
        <position position="1"/>
    </location>
</feature>
<dbReference type="InterPro" id="IPR027417">
    <property type="entry name" value="P-loop_NTPase"/>
</dbReference>